<dbReference type="GO" id="GO:0007059">
    <property type="term" value="P:chromosome segregation"/>
    <property type="evidence" value="ECO:0007669"/>
    <property type="project" value="UniProtKB-KW"/>
</dbReference>
<dbReference type="GO" id="GO:0003677">
    <property type="term" value="F:DNA binding"/>
    <property type="evidence" value="ECO:0007669"/>
    <property type="project" value="UniProtKB-KW"/>
</dbReference>
<evidence type="ECO:0000313" key="7">
    <source>
        <dbReference type="Proteomes" id="UP000664218"/>
    </source>
</evidence>
<dbReference type="GO" id="GO:0005694">
    <property type="term" value="C:chromosome"/>
    <property type="evidence" value="ECO:0007669"/>
    <property type="project" value="TreeGrafter"/>
</dbReference>
<dbReference type="PANTHER" id="PTHR33375">
    <property type="entry name" value="CHROMOSOME-PARTITIONING PROTEIN PARB-RELATED"/>
    <property type="match status" value="1"/>
</dbReference>
<keyword evidence="3" id="KW-0159">Chromosome partition</keyword>
<comment type="similarity">
    <text evidence="2">Belongs to the ParB family.</text>
</comment>
<feature type="domain" description="ParB-like N-terminal" evidence="5">
    <location>
        <begin position="23"/>
        <end position="112"/>
    </location>
</feature>
<evidence type="ECO:0000256" key="3">
    <source>
        <dbReference type="ARBA" id="ARBA00022829"/>
    </source>
</evidence>
<dbReference type="EMBL" id="JAFNJU010000008">
    <property type="protein sequence ID" value="MBO1265640.1"/>
    <property type="molecule type" value="Genomic_DNA"/>
</dbReference>
<accession>A0A939HDN3</accession>
<protein>
    <submittedName>
        <fullName evidence="6">ParB/RepB/Spo0J family partition protein</fullName>
    </submittedName>
</protein>
<dbReference type="InterPro" id="IPR036086">
    <property type="entry name" value="ParB/Sulfiredoxin_sf"/>
</dbReference>
<dbReference type="InterPro" id="IPR050336">
    <property type="entry name" value="Chromosome_partition/occlusion"/>
</dbReference>
<dbReference type="Gene3D" id="3.90.1530.30">
    <property type="match status" value="1"/>
</dbReference>
<dbReference type="SUPFAM" id="SSF110849">
    <property type="entry name" value="ParB/Sulfiredoxin"/>
    <property type="match status" value="1"/>
</dbReference>
<dbReference type="Pfam" id="PF02195">
    <property type="entry name" value="ParB_N"/>
    <property type="match status" value="1"/>
</dbReference>
<dbReference type="SUPFAM" id="SSF109709">
    <property type="entry name" value="KorB DNA-binding domain-like"/>
    <property type="match status" value="1"/>
</dbReference>
<evidence type="ECO:0000256" key="2">
    <source>
        <dbReference type="ARBA" id="ARBA00006295"/>
    </source>
</evidence>
<organism evidence="6 7">
    <name type="scientific">Proteiniclasticum aestuarii</name>
    <dbReference type="NCBI Taxonomy" id="2817862"/>
    <lineage>
        <taxon>Bacteria</taxon>
        <taxon>Bacillati</taxon>
        <taxon>Bacillota</taxon>
        <taxon>Clostridia</taxon>
        <taxon>Eubacteriales</taxon>
        <taxon>Clostridiaceae</taxon>
        <taxon>Proteiniclasticum</taxon>
    </lineage>
</organism>
<dbReference type="FunFam" id="3.90.1530.30:FF:000001">
    <property type="entry name" value="Chromosome partitioning protein ParB"/>
    <property type="match status" value="1"/>
</dbReference>
<dbReference type="GO" id="GO:0009295">
    <property type="term" value="C:nucleoid"/>
    <property type="evidence" value="ECO:0007669"/>
    <property type="project" value="UniProtKB-SubCell"/>
</dbReference>
<dbReference type="SMART" id="SM00470">
    <property type="entry name" value="ParB"/>
    <property type="match status" value="1"/>
</dbReference>
<evidence type="ECO:0000256" key="4">
    <source>
        <dbReference type="ARBA" id="ARBA00023125"/>
    </source>
</evidence>
<comment type="subcellular location">
    <subcellularLocation>
        <location evidence="1">Cytoplasm</location>
        <location evidence="1">Nucleoid</location>
    </subcellularLocation>
</comment>
<evidence type="ECO:0000259" key="5">
    <source>
        <dbReference type="SMART" id="SM00470"/>
    </source>
</evidence>
<gene>
    <name evidence="6" type="ORF">J3A84_11430</name>
</gene>
<dbReference type="InterPro" id="IPR041468">
    <property type="entry name" value="HTH_ParB/Spo0J"/>
</dbReference>
<proteinExistence type="inferred from homology"/>
<reference evidence="6" key="1">
    <citation type="submission" date="2021-03" db="EMBL/GenBank/DDBJ databases">
        <title>Proteiniclasticum marinus sp. nov., isolated from tidal flat sediment.</title>
        <authorList>
            <person name="Namirimu T."/>
            <person name="Yang J.-A."/>
            <person name="Yang S.-H."/>
            <person name="Kim Y.-J."/>
            <person name="Kwon K.K."/>
        </authorList>
    </citation>
    <scope>NUCLEOTIDE SEQUENCE</scope>
    <source>
        <strain evidence="6">SCR006</strain>
    </source>
</reference>
<dbReference type="Proteomes" id="UP000664218">
    <property type="component" value="Unassembled WGS sequence"/>
</dbReference>
<dbReference type="PANTHER" id="PTHR33375:SF1">
    <property type="entry name" value="CHROMOSOME-PARTITIONING PROTEIN PARB-RELATED"/>
    <property type="match status" value="1"/>
</dbReference>
<dbReference type="AlphaFoldDB" id="A0A939HDN3"/>
<dbReference type="NCBIfam" id="TIGR00180">
    <property type="entry name" value="parB_part"/>
    <property type="match status" value="1"/>
</dbReference>
<dbReference type="InterPro" id="IPR004437">
    <property type="entry name" value="ParB/RepB/Spo0J"/>
</dbReference>
<dbReference type="CDD" id="cd16393">
    <property type="entry name" value="SPO0J_N"/>
    <property type="match status" value="1"/>
</dbReference>
<evidence type="ECO:0000256" key="1">
    <source>
        <dbReference type="ARBA" id="ARBA00004453"/>
    </source>
</evidence>
<name>A0A939HDN3_9CLOT</name>
<keyword evidence="4" id="KW-0238">DNA-binding</keyword>
<dbReference type="InterPro" id="IPR057240">
    <property type="entry name" value="ParB_dimer_C"/>
</dbReference>
<dbReference type="FunFam" id="1.10.10.2830:FF:000001">
    <property type="entry name" value="Chromosome partitioning protein ParB"/>
    <property type="match status" value="1"/>
</dbReference>
<dbReference type="RefSeq" id="WP_207600159.1">
    <property type="nucleotide sequence ID" value="NZ_JAFNJU010000008.1"/>
</dbReference>
<evidence type="ECO:0000313" key="6">
    <source>
        <dbReference type="EMBL" id="MBO1265640.1"/>
    </source>
</evidence>
<comment type="caution">
    <text evidence="6">The sequence shown here is derived from an EMBL/GenBank/DDBJ whole genome shotgun (WGS) entry which is preliminary data.</text>
</comment>
<dbReference type="Gene3D" id="1.10.10.2830">
    <property type="match status" value="1"/>
</dbReference>
<sequence length="278" mass="32217">MAKKFGLGKGLDKLIPEDEENIGVLDINKIKPNKKQPRKYFDEEKIAMLAESIKEHGMIQPIIVQKEKEDYSIVAGERRWRAAKQANLKEVPVIIMDITESAVLEISLIENIQRQDLNPIEEANAYKRLLGDFDLTQEELSRKIGKSRTSISNTMRLVNLDDRVQEFLIEEILSEGHGRAILAIEEKEDQYKLAQRVVDENLNVRETENLATNYYKVKPVARKIRLDPYFKDVEKRLAKTIGTKVSLKPKAKNKGRIEIEYYSMDDLNRILEHLKLEE</sequence>
<keyword evidence="7" id="KW-1185">Reference proteome</keyword>
<dbReference type="InterPro" id="IPR003115">
    <property type="entry name" value="ParB_N"/>
</dbReference>
<dbReference type="Pfam" id="PF17762">
    <property type="entry name" value="HTH_ParB"/>
    <property type="match status" value="1"/>
</dbReference>
<dbReference type="Pfam" id="PF23552">
    <property type="entry name" value="ParB_C"/>
    <property type="match status" value="1"/>
</dbReference>
<dbReference type="GO" id="GO:0045881">
    <property type="term" value="P:positive regulation of sporulation resulting in formation of a cellular spore"/>
    <property type="evidence" value="ECO:0007669"/>
    <property type="project" value="TreeGrafter"/>
</dbReference>